<evidence type="ECO:0000256" key="5">
    <source>
        <dbReference type="ARBA" id="ARBA00022729"/>
    </source>
</evidence>
<evidence type="ECO:0000256" key="12">
    <source>
        <dbReference type="ARBA" id="ARBA00023319"/>
    </source>
</evidence>
<evidence type="ECO:0000256" key="14">
    <source>
        <dbReference type="SAM" id="Phobius"/>
    </source>
</evidence>
<dbReference type="GO" id="GO:0009897">
    <property type="term" value="C:external side of plasma membrane"/>
    <property type="evidence" value="ECO:0007669"/>
    <property type="project" value="TreeGrafter"/>
</dbReference>
<evidence type="ECO:0000256" key="13">
    <source>
        <dbReference type="SAM" id="MobiDB-lite"/>
    </source>
</evidence>
<dbReference type="Proteomes" id="UP000242450">
    <property type="component" value="Chromosome 20"/>
</dbReference>
<protein>
    <recommendedName>
        <fullName evidence="15">Ig-like domain-containing protein</fullName>
    </recommendedName>
</protein>
<keyword evidence="17" id="KW-1185">Reference proteome</keyword>
<evidence type="ECO:0000256" key="1">
    <source>
        <dbReference type="ARBA" id="ARBA00004251"/>
    </source>
</evidence>
<evidence type="ECO:0000256" key="6">
    <source>
        <dbReference type="ARBA" id="ARBA00022737"/>
    </source>
</evidence>
<dbReference type="AlphaFoldDB" id="A0A212CHE8"/>
<accession>A0A212CHE8</accession>
<feature type="domain" description="Ig-like" evidence="15">
    <location>
        <begin position="63"/>
        <end position="188"/>
    </location>
</feature>
<organism evidence="16 17">
    <name type="scientific">Cervus elaphus hippelaphus</name>
    <name type="common">European red deer</name>
    <dbReference type="NCBI Taxonomy" id="46360"/>
    <lineage>
        <taxon>Eukaryota</taxon>
        <taxon>Metazoa</taxon>
        <taxon>Chordata</taxon>
        <taxon>Craniata</taxon>
        <taxon>Vertebrata</taxon>
        <taxon>Euteleostomi</taxon>
        <taxon>Mammalia</taxon>
        <taxon>Eutheria</taxon>
        <taxon>Laurasiatheria</taxon>
        <taxon>Artiodactyla</taxon>
        <taxon>Ruminantia</taxon>
        <taxon>Pecora</taxon>
        <taxon>Cervidae</taxon>
        <taxon>Cervinae</taxon>
        <taxon>Cervus</taxon>
    </lineage>
</organism>
<dbReference type="InterPro" id="IPR050488">
    <property type="entry name" value="Ig_Fc_receptor"/>
</dbReference>
<dbReference type="PANTHER" id="PTHR11481:SF97">
    <property type="entry name" value="LOW AFFINITY IMMUNOGLOBULIN GAMMA FC REGION RECEPTOR II-B-RELATED"/>
    <property type="match status" value="1"/>
</dbReference>
<dbReference type="EMBL" id="MKHE01000020">
    <property type="protein sequence ID" value="OWK05264.1"/>
    <property type="molecule type" value="Genomic_DNA"/>
</dbReference>
<dbReference type="FunFam" id="2.60.40.10:FF:000356">
    <property type="entry name" value="Low affinity immunoglobulin gamma Fc region receptor III-A"/>
    <property type="match status" value="1"/>
</dbReference>
<dbReference type="Gene3D" id="2.60.40.10">
    <property type="entry name" value="Immunoglobulins"/>
    <property type="match status" value="2"/>
</dbReference>
<dbReference type="InterPro" id="IPR013783">
    <property type="entry name" value="Ig-like_fold"/>
</dbReference>
<feature type="transmembrane region" description="Helical" evidence="14">
    <location>
        <begin position="201"/>
        <end position="223"/>
    </location>
</feature>
<keyword evidence="9" id="KW-1015">Disulfide bond</keyword>
<evidence type="ECO:0000256" key="3">
    <source>
        <dbReference type="ARBA" id="ARBA00022652"/>
    </source>
</evidence>
<evidence type="ECO:0000256" key="10">
    <source>
        <dbReference type="ARBA" id="ARBA00023170"/>
    </source>
</evidence>
<evidence type="ECO:0000256" key="7">
    <source>
        <dbReference type="ARBA" id="ARBA00022989"/>
    </source>
</evidence>
<feature type="region of interest" description="Disordered" evidence="13">
    <location>
        <begin position="230"/>
        <end position="264"/>
    </location>
</feature>
<dbReference type="GO" id="GO:0019770">
    <property type="term" value="F:IgG receptor activity"/>
    <property type="evidence" value="ECO:0007669"/>
    <property type="project" value="TreeGrafter"/>
</dbReference>
<proteinExistence type="predicted"/>
<gene>
    <name evidence="16" type="ORF">Celaphus_00001775</name>
</gene>
<evidence type="ECO:0000259" key="15">
    <source>
        <dbReference type="PROSITE" id="PS50835"/>
    </source>
</evidence>
<evidence type="ECO:0000313" key="17">
    <source>
        <dbReference type="Proteomes" id="UP000242450"/>
    </source>
</evidence>
<evidence type="ECO:0000256" key="2">
    <source>
        <dbReference type="ARBA" id="ARBA00022475"/>
    </source>
</evidence>
<evidence type="ECO:0000256" key="8">
    <source>
        <dbReference type="ARBA" id="ARBA00023136"/>
    </source>
</evidence>
<keyword evidence="11" id="KW-0325">Glycoprotein</keyword>
<dbReference type="GO" id="GO:0019864">
    <property type="term" value="F:IgG binding"/>
    <property type="evidence" value="ECO:0007669"/>
    <property type="project" value="UniProtKB-KW"/>
</dbReference>
<evidence type="ECO:0000313" key="16">
    <source>
        <dbReference type="EMBL" id="OWK05264.1"/>
    </source>
</evidence>
<dbReference type="PANTHER" id="PTHR11481">
    <property type="entry name" value="IMMUNOGLOBULIN FC RECEPTOR"/>
    <property type="match status" value="1"/>
</dbReference>
<dbReference type="SMART" id="SM00409">
    <property type="entry name" value="IG"/>
    <property type="match status" value="1"/>
</dbReference>
<keyword evidence="12" id="KW-0393">Immunoglobulin domain</keyword>
<evidence type="ECO:0000256" key="9">
    <source>
        <dbReference type="ARBA" id="ARBA00023157"/>
    </source>
</evidence>
<dbReference type="InterPro" id="IPR036179">
    <property type="entry name" value="Ig-like_dom_sf"/>
</dbReference>
<dbReference type="GO" id="GO:0032760">
    <property type="term" value="P:positive regulation of tumor necrosis factor production"/>
    <property type="evidence" value="ECO:0007669"/>
    <property type="project" value="TreeGrafter"/>
</dbReference>
<comment type="caution">
    <text evidence="16">The sequence shown here is derived from an EMBL/GenBank/DDBJ whole genome shotgun (WGS) entry which is preliminary data.</text>
</comment>
<evidence type="ECO:0000256" key="11">
    <source>
        <dbReference type="ARBA" id="ARBA00023180"/>
    </source>
</evidence>
<dbReference type="SUPFAM" id="SSF48726">
    <property type="entry name" value="Immunoglobulin"/>
    <property type="match status" value="1"/>
</dbReference>
<keyword evidence="5" id="KW-0732">Signal</keyword>
<keyword evidence="8 14" id="KW-0472">Membrane</keyword>
<keyword evidence="4 14" id="KW-0812">Transmembrane</keyword>
<feature type="region of interest" description="Disordered" evidence="13">
    <location>
        <begin position="270"/>
        <end position="289"/>
    </location>
</feature>
<keyword evidence="2" id="KW-1003">Cell membrane</keyword>
<dbReference type="PROSITE" id="PS50835">
    <property type="entry name" value="IG_LIKE"/>
    <property type="match status" value="1"/>
</dbReference>
<name>A0A212CHE8_CEREH</name>
<dbReference type="InterPro" id="IPR007110">
    <property type="entry name" value="Ig-like_dom"/>
</dbReference>
<dbReference type="InterPro" id="IPR003599">
    <property type="entry name" value="Ig_sub"/>
</dbReference>
<evidence type="ECO:0000256" key="4">
    <source>
        <dbReference type="ARBA" id="ARBA00022692"/>
    </source>
</evidence>
<dbReference type="GO" id="GO:0001788">
    <property type="term" value="P:antibody-dependent cellular cytotoxicity"/>
    <property type="evidence" value="ECO:0007669"/>
    <property type="project" value="TreeGrafter"/>
</dbReference>
<dbReference type="OrthoDB" id="6151406at2759"/>
<keyword evidence="6" id="KW-0677">Repeat</keyword>
<keyword evidence="3" id="KW-0390">IgG-binding protein</keyword>
<keyword evidence="7 14" id="KW-1133">Transmembrane helix</keyword>
<dbReference type="GO" id="GO:0050766">
    <property type="term" value="P:positive regulation of phagocytosis"/>
    <property type="evidence" value="ECO:0007669"/>
    <property type="project" value="TreeGrafter"/>
</dbReference>
<comment type="subcellular location">
    <subcellularLocation>
        <location evidence="1">Cell membrane</location>
        <topology evidence="1">Single-pass type I membrane protein</topology>
    </subcellularLocation>
</comment>
<keyword evidence="10" id="KW-0675">Receptor</keyword>
<sequence>MLGCQSNLLAPGGGTELTARPGILGTICYCGQLCSSWPPFLSAACTLSGGTLDAPATQDRDLPKAVVSIQPAWINVLREDRVTLVCQGTSFYDGNLTMWFHNGSSIHTQNQPSYSFQAGSNDSGSYRCQREQTSLSDPVHLDDGKSKTFSYQRSNFSIPRANFSHSGKYHCTAFIGKTPHSSQPVNITVQESSSSDPSSSMTVVAIGACFAAVAIVAAVVAWFRLRRKPISGPPEHREMGETLPEEPAGLNDAEADAARTEAENTVTYSLLSHPDIAEEDTESDYQKHL</sequence>
<reference evidence="16 17" key="1">
    <citation type="journal article" date="2018" name="Mol. Genet. Genomics">
        <title>The red deer Cervus elaphus genome CerEla1.0: sequencing, annotating, genes, and chromosomes.</title>
        <authorList>
            <person name="Bana N.A."/>
            <person name="Nyiri A."/>
            <person name="Nagy J."/>
            <person name="Frank K."/>
            <person name="Nagy T."/>
            <person name="Steger V."/>
            <person name="Schiller M."/>
            <person name="Lakatos P."/>
            <person name="Sugar L."/>
            <person name="Horn P."/>
            <person name="Barta E."/>
            <person name="Orosz L."/>
        </authorList>
    </citation>
    <scope>NUCLEOTIDE SEQUENCE [LARGE SCALE GENOMIC DNA]</scope>
    <source>
        <strain evidence="16">Hungarian</strain>
    </source>
</reference>